<dbReference type="RefSeq" id="WP_250723553.1">
    <property type="nucleotide sequence ID" value="NZ_CP098400.1"/>
</dbReference>
<reference evidence="1" key="1">
    <citation type="submission" date="2022-05" db="EMBL/GenBank/DDBJ databases">
        <authorList>
            <person name="Sun X."/>
        </authorList>
    </citation>
    <scope>NUCLEOTIDE SEQUENCE</scope>
    <source>
        <strain evidence="1">Ai-910</strain>
    </source>
</reference>
<dbReference type="EMBL" id="CP098400">
    <property type="protein sequence ID" value="URW79579.1"/>
    <property type="molecule type" value="Genomic_DNA"/>
</dbReference>
<evidence type="ECO:0000313" key="2">
    <source>
        <dbReference type="Proteomes" id="UP001056426"/>
    </source>
</evidence>
<gene>
    <name evidence="1" type="ORF">M9189_12025</name>
</gene>
<dbReference type="Proteomes" id="UP001056426">
    <property type="component" value="Chromosome"/>
</dbReference>
<evidence type="ECO:0000313" key="1">
    <source>
        <dbReference type="EMBL" id="URW79579.1"/>
    </source>
</evidence>
<dbReference type="KEGG" id="alkq:M9189_12025"/>
<organism evidence="1 2">
    <name type="scientific">Xiashengella succiniciproducens</name>
    <dbReference type="NCBI Taxonomy" id="2949635"/>
    <lineage>
        <taxon>Bacteria</taxon>
        <taxon>Pseudomonadati</taxon>
        <taxon>Bacteroidota</taxon>
        <taxon>Bacteroidia</taxon>
        <taxon>Marinilabiliales</taxon>
        <taxon>Marinilabiliaceae</taxon>
        <taxon>Xiashengella</taxon>
    </lineage>
</organism>
<dbReference type="AlphaFoldDB" id="A0A9J6ZPM2"/>
<protein>
    <submittedName>
        <fullName evidence="1">Uncharacterized protein</fullName>
    </submittedName>
</protein>
<sequence>MKILILFAVCVLCSCSKDSNDFAVEEQYDSELSADEALLKSQLSKAASVLSRLTSISEVDEELKSIGNTFEVADSSFSLKEILTQEPVLKSTEDKFANLRACFYKNRDLKSVSPIDSLLSSIIDYDYVMWMPYPLEWYPDDRQFLTIVSHPLDNEVEGIGYRWINGKLEEVLVNDDYNEEYPVLIVTPKYLAGDDLNLNLSSSLKSSVGDEILQVRIGEFRTRSKFGTGFFKKNVTFEIHRGQGEVNADGKTITTSWPTKIGFNVSKKHIKAAKKGWTKYKNGGWVSVNVLWDYNWKKGKTEQGLVLVCTSGSDKKETVTVSVSANEKGDISATIKEETKLEVKGKVVGNATIDRDGFLKMNKSHYEMRGAWAVHSVHGDVKFTMPHSLN</sequence>
<accession>A0A9J6ZPM2</accession>
<dbReference type="PROSITE" id="PS51257">
    <property type="entry name" value="PROKAR_LIPOPROTEIN"/>
    <property type="match status" value="1"/>
</dbReference>
<reference evidence="1" key="2">
    <citation type="submission" date="2022-06" db="EMBL/GenBank/DDBJ databases">
        <title>Xiashengella guii gen. nov. sp. nov., a bacterium isolated form anaerobic digestion tank.</title>
        <authorList>
            <person name="Huang H."/>
        </authorList>
    </citation>
    <scope>NUCLEOTIDE SEQUENCE</scope>
    <source>
        <strain evidence="1">Ai-910</strain>
    </source>
</reference>
<keyword evidence="2" id="KW-1185">Reference proteome</keyword>
<proteinExistence type="predicted"/>
<name>A0A9J6ZPM2_9BACT</name>